<feature type="region of interest" description="Disordered" evidence="4">
    <location>
        <begin position="847"/>
        <end position="885"/>
    </location>
</feature>
<dbReference type="PROSITE" id="PS01357">
    <property type="entry name" value="ZF_ZZ_1"/>
    <property type="match status" value="1"/>
</dbReference>
<dbReference type="Pfam" id="PF06985">
    <property type="entry name" value="HET"/>
    <property type="match status" value="1"/>
</dbReference>
<dbReference type="OrthoDB" id="194358at2759"/>
<feature type="compositionally biased region" description="Basic and acidic residues" evidence="4">
    <location>
        <begin position="223"/>
        <end position="235"/>
    </location>
</feature>
<dbReference type="InterPro" id="IPR000433">
    <property type="entry name" value="Znf_ZZ"/>
</dbReference>
<dbReference type="Proteomes" id="UP000237631">
    <property type="component" value="Unassembled WGS sequence"/>
</dbReference>
<evidence type="ECO:0000256" key="4">
    <source>
        <dbReference type="SAM" id="MobiDB-lite"/>
    </source>
</evidence>
<feature type="compositionally biased region" description="Acidic residues" evidence="4">
    <location>
        <begin position="261"/>
        <end position="279"/>
    </location>
</feature>
<evidence type="ECO:0000256" key="1">
    <source>
        <dbReference type="ARBA" id="ARBA00022723"/>
    </source>
</evidence>
<feature type="region of interest" description="Disordered" evidence="4">
    <location>
        <begin position="193"/>
        <end position="282"/>
    </location>
</feature>
<sequence>MGAKTHVVNLRHPGYEDSTNIVLTLQAPDDPNGGIHAETLRIAGCILAGNRWDGFLSSTHRDAKHVVPDKDGILRGKDYYFHVPQETTEVGDDVTDRRKRPGNQGQWPIVARFVDWEWPENGLPEIWKLAEEGIARQAERVKCGNESNSVNSHRACRLCGQDEECGMSRLWRSDTDADQVVFEREKSKISIAGELRGDYAEDDDDEEQDEGTKFETESNDGDDQNHEDGLNEKMASDQTSSPEEVDEEGENDSASGSSDTSESDSESSDDESDTSDDPLYDNRNWVRLGRDCSAEPDDCDAKEAFRLYQWLLVPKFEPGGQPIICAHIFNTREDGVTAASHNQPLKLPWKSSIELMFAHFVQAIFEHIEGFFTASTERVDNDNIDEHAGVDSDEDDAAEDDGSDDGAGDAEPEAETAASNTEDQLEEQIVTSAEFQAHMQELAALLADTGVEGSNSEVPETVTRRVFPDIECDICDQQIFDIRYACIDCGEYDLCADCVDQRGTEHPGRRFLPLYESGWRQEVPTGKMVAREKADADSSDEDSNSSTSEDEDLESRFATLLEIHTECGDFLQYSESLTDTSPTKARIRVLHLEPGEGEEPIIGHLETVQLLDIFPFEALSYCWGNPEPRRVINISDARLEVGTNLKLALYRLRLPDQVRKLWIDGICINQGDVHEKTAQVTMMREIYEKAEQTIVWLGEEADDSRIALKMCDRMVNAHGNTYIRQTLGVDVEKLFVQTTDGGDEFEAFDEAKLQQMLTEVGTSFDLDHALYNQALKATTDAMKTGKAYEGPLEEAINQALADEGINQEELASIDWEDVGRRIAQGEEYDGPLKEFVYAQVAEAMAELEEEGEANTDCEAQGDEDPADVDAGEDGTTTATTEDAEEDSVAIKAPSGSTYHHSVILQILHARQQNKDSPAAAEPPTSEEIAALYALFERPWFSRIWIVQEAGVSGKILVQCGSQQIDWWAFSFGFLITQKLKRVARLGPESHRNLVVMSRTRSSIHVGNSMKHMMTKPDPDLSITSLLSTYRGYEATDPRDKVFALLGIASSNGGLVPDYTKSCEAVYQDIAATLLQQSPHLDLLASCHATPECNESKPSWVPDWSDLTRKPYKLAGNQNFESSEVSTEPLRIFKASAETTMTTSSSQLKIDNNNLHLQGFIPERISAISSVLLIDQQDLLMPLEFAKLTDGKDFTSMKKSLTRFFNVLKTFPTVIEDWKEFADIENPTATSLSPSQSTSASEADNFTIFSRTLWTDLKDPSTCISDCKEWLQKTPKHPHLDAKTPFRVIQVR</sequence>
<name>A0A2S6C9X8_9PEZI</name>
<accession>A0A2S6C9X8</accession>
<dbReference type="Pfam" id="PF00569">
    <property type="entry name" value="ZZ"/>
    <property type="match status" value="1"/>
</dbReference>
<reference evidence="7" key="1">
    <citation type="journal article" date="2017" name="bioRxiv">
        <title>Conservation of a gene cluster reveals novel cercosporin biosynthetic mechanisms and extends production to the genus Colletotrichum.</title>
        <authorList>
            <person name="de Jonge R."/>
            <person name="Ebert M.K."/>
            <person name="Huitt-Roehl C.R."/>
            <person name="Pal P."/>
            <person name="Suttle J.C."/>
            <person name="Spanner R.E."/>
            <person name="Neubauer J.D."/>
            <person name="Jurick W.M.II."/>
            <person name="Stott K.A."/>
            <person name="Secor G.A."/>
            <person name="Thomma B.P.H.J."/>
            <person name="Van de Peer Y."/>
            <person name="Townsend C.A."/>
            <person name="Bolton M.D."/>
        </authorList>
    </citation>
    <scope>NUCLEOTIDE SEQUENCE [LARGE SCALE GENOMIC DNA]</scope>
    <source>
        <strain evidence="7">CBS538.71</strain>
    </source>
</reference>
<keyword evidence="7" id="KW-1185">Reference proteome</keyword>
<dbReference type="GO" id="GO:0008270">
    <property type="term" value="F:zinc ion binding"/>
    <property type="evidence" value="ECO:0007669"/>
    <property type="project" value="UniProtKB-KW"/>
</dbReference>
<evidence type="ECO:0000256" key="3">
    <source>
        <dbReference type="ARBA" id="ARBA00022833"/>
    </source>
</evidence>
<keyword evidence="3" id="KW-0862">Zinc</keyword>
<feature type="compositionally biased region" description="Acidic residues" evidence="4">
    <location>
        <begin position="391"/>
        <end position="414"/>
    </location>
</feature>
<feature type="region of interest" description="Disordered" evidence="4">
    <location>
        <begin position="526"/>
        <end position="552"/>
    </location>
</feature>
<keyword evidence="1" id="KW-0479">Metal-binding</keyword>
<feature type="domain" description="ZZ-type" evidence="5">
    <location>
        <begin position="472"/>
        <end position="498"/>
    </location>
</feature>
<evidence type="ECO:0000256" key="2">
    <source>
        <dbReference type="ARBA" id="ARBA00022771"/>
    </source>
</evidence>
<dbReference type="Gene3D" id="3.30.60.90">
    <property type="match status" value="1"/>
</dbReference>
<dbReference type="PANTHER" id="PTHR24148">
    <property type="entry name" value="ANKYRIN REPEAT DOMAIN-CONTAINING PROTEIN 39 HOMOLOG-RELATED"/>
    <property type="match status" value="1"/>
</dbReference>
<dbReference type="SUPFAM" id="SSF57850">
    <property type="entry name" value="RING/U-box"/>
    <property type="match status" value="1"/>
</dbReference>
<dbReference type="PANTHER" id="PTHR24148:SF82">
    <property type="entry name" value="HETEROKARYON INCOMPATIBILITY DOMAIN-CONTAINING PROTEIN"/>
    <property type="match status" value="1"/>
</dbReference>
<comment type="caution">
    <text evidence="6">The sequence shown here is derived from an EMBL/GenBank/DDBJ whole genome shotgun (WGS) entry which is preliminary data.</text>
</comment>
<feature type="compositionally biased region" description="Acidic residues" evidence="4">
    <location>
        <begin position="537"/>
        <end position="552"/>
    </location>
</feature>
<feature type="compositionally biased region" description="Acidic residues" evidence="4">
    <location>
        <begin position="847"/>
        <end position="872"/>
    </location>
</feature>
<dbReference type="InterPro" id="IPR052895">
    <property type="entry name" value="HetReg/Transcr_Mod"/>
</dbReference>
<feature type="compositionally biased region" description="Acidic residues" evidence="4">
    <location>
        <begin position="200"/>
        <end position="209"/>
    </location>
</feature>
<dbReference type="InterPro" id="IPR043145">
    <property type="entry name" value="Znf_ZZ_sf"/>
</dbReference>
<evidence type="ECO:0000259" key="5">
    <source>
        <dbReference type="PROSITE" id="PS01357"/>
    </source>
</evidence>
<dbReference type="SMART" id="SM00291">
    <property type="entry name" value="ZnF_ZZ"/>
    <property type="match status" value="1"/>
</dbReference>
<feature type="region of interest" description="Disordered" evidence="4">
    <location>
        <begin position="384"/>
        <end position="424"/>
    </location>
</feature>
<proteinExistence type="predicted"/>
<evidence type="ECO:0000313" key="6">
    <source>
        <dbReference type="EMBL" id="PPJ56526.1"/>
    </source>
</evidence>
<dbReference type="EMBL" id="PNEN01000516">
    <property type="protein sequence ID" value="PPJ56526.1"/>
    <property type="molecule type" value="Genomic_DNA"/>
</dbReference>
<evidence type="ECO:0000313" key="7">
    <source>
        <dbReference type="Proteomes" id="UP000237631"/>
    </source>
</evidence>
<dbReference type="InterPro" id="IPR010730">
    <property type="entry name" value="HET"/>
</dbReference>
<dbReference type="STRING" id="357750.A0A2S6C9X8"/>
<protein>
    <recommendedName>
        <fullName evidence="5">ZZ-type domain-containing protein</fullName>
    </recommendedName>
</protein>
<keyword evidence="2" id="KW-0863">Zinc-finger</keyword>
<organism evidence="6 7">
    <name type="scientific">Cercospora berteroae</name>
    <dbReference type="NCBI Taxonomy" id="357750"/>
    <lineage>
        <taxon>Eukaryota</taxon>
        <taxon>Fungi</taxon>
        <taxon>Dikarya</taxon>
        <taxon>Ascomycota</taxon>
        <taxon>Pezizomycotina</taxon>
        <taxon>Dothideomycetes</taxon>
        <taxon>Dothideomycetidae</taxon>
        <taxon>Mycosphaerellales</taxon>
        <taxon>Mycosphaerellaceae</taxon>
        <taxon>Cercospora</taxon>
    </lineage>
</organism>
<gene>
    <name evidence="6" type="ORF">CBER1_03905</name>
</gene>